<proteinExistence type="inferred from homology"/>
<gene>
    <name evidence="10" type="ORF">RF679_11250</name>
</gene>
<keyword evidence="10" id="KW-0121">Carboxypeptidase</keyword>
<dbReference type="SUPFAM" id="SSF53187">
    <property type="entry name" value="Zn-dependent exopeptidases"/>
    <property type="match status" value="1"/>
</dbReference>
<organism evidence="10 11">
    <name type="scientific">Undibacterium cyanobacteriorum</name>
    <dbReference type="NCBI Taxonomy" id="3073561"/>
    <lineage>
        <taxon>Bacteria</taxon>
        <taxon>Pseudomonadati</taxon>
        <taxon>Pseudomonadota</taxon>
        <taxon>Betaproteobacteria</taxon>
        <taxon>Burkholderiales</taxon>
        <taxon>Oxalobacteraceae</taxon>
        <taxon>Undibacterium</taxon>
    </lineage>
</organism>
<sequence>MKLQTQAPMKSTSTTRVARAFSLRVAMVVTACALSLSLANSSAVAADNTWPQTRFEQNGYKTTSSVADVDIFMSALMKKDKSLQVYVPKNGPRTTETGQPLNAWKLASTGKDPLRVYINAGIHAGEVEGKDAIQTIMRELVQGKHPEIRKALEIVTLPTYNADGADAQDPANRRHQPNPEGGVGPRENVFGIDLNRDMMKAAAANTRWMLAMYKDFQPAAVFDLHTTNGSYHGFHITYEPAWATGGDADLQGLNRKMLTDVRATMAERGMPTYDYGNFRYNKEKQIDGWESAFSSPNLVSNYPTLQYALGVLVETYVYRTYPQRIEDNRLYVLELLRWLVVHKDEVKKEQLAARERWAQQWKNKQARLPLRTEMSFAENYIFDVVDPIKDANGQIIGEKSRTKMELPAYVAFNAVDEMPVPEGYLVDPAYADKLRPILEAHGLKVLPGTSRPRQQSLMYFHESERNIAKDTFQGIFTAQIKGVWKEQLPEKRAGYVWTQDTLDRALYVPVNQPLGRLAFYLLDPRSADGLVYWGYLHAYYARGKGMWGEPPRQPILAVGAQLSDAANKVNKIEQKKPEHVQE</sequence>
<keyword evidence="11" id="KW-1185">Reference proteome</keyword>
<dbReference type="GO" id="GO:0004180">
    <property type="term" value="F:carboxypeptidase activity"/>
    <property type="evidence" value="ECO:0007669"/>
    <property type="project" value="UniProtKB-KW"/>
</dbReference>
<keyword evidence="3" id="KW-0645">Protease</keyword>
<feature type="signal peptide" evidence="8">
    <location>
        <begin position="1"/>
        <end position="45"/>
    </location>
</feature>
<dbReference type="Proteomes" id="UP001181355">
    <property type="component" value="Chromosome"/>
</dbReference>
<evidence type="ECO:0000256" key="8">
    <source>
        <dbReference type="SAM" id="SignalP"/>
    </source>
</evidence>
<reference evidence="10" key="1">
    <citation type="submission" date="2023-09" db="EMBL/GenBank/DDBJ databases">
        <title>Undibacterium sp. 20NA77.5 isolated from freshwater.</title>
        <authorList>
            <person name="Le V."/>
            <person name="Ko S.-R."/>
            <person name="Ahn C.-Y."/>
            <person name="Oh H.-M."/>
        </authorList>
    </citation>
    <scope>NUCLEOTIDE SEQUENCE</scope>
    <source>
        <strain evidence="10">20NA77.5</strain>
    </source>
</reference>
<evidence type="ECO:0000256" key="7">
    <source>
        <dbReference type="SAM" id="MobiDB-lite"/>
    </source>
</evidence>
<comment type="similarity">
    <text evidence="2">Belongs to the peptidase M14 family.</text>
</comment>
<keyword evidence="4" id="KW-0378">Hydrolase</keyword>
<evidence type="ECO:0000256" key="1">
    <source>
        <dbReference type="ARBA" id="ARBA00001947"/>
    </source>
</evidence>
<comment type="cofactor">
    <cofactor evidence="1">
        <name>Zn(2+)</name>
        <dbReference type="ChEBI" id="CHEBI:29105"/>
    </cofactor>
</comment>
<feature type="region of interest" description="Disordered" evidence="7">
    <location>
        <begin position="162"/>
        <end position="186"/>
    </location>
</feature>
<feature type="domain" description="Peptidase M14" evidence="9">
    <location>
        <begin position="95"/>
        <end position="197"/>
    </location>
</feature>
<evidence type="ECO:0000313" key="11">
    <source>
        <dbReference type="Proteomes" id="UP001181355"/>
    </source>
</evidence>
<dbReference type="Pfam" id="PF00246">
    <property type="entry name" value="Peptidase_M14"/>
    <property type="match status" value="1"/>
</dbReference>
<keyword evidence="8" id="KW-0732">Signal</keyword>
<dbReference type="InterPro" id="IPR000834">
    <property type="entry name" value="Peptidase_M14"/>
</dbReference>
<evidence type="ECO:0000259" key="9">
    <source>
        <dbReference type="Pfam" id="PF00246"/>
    </source>
</evidence>
<accession>A0ABY9RDA4</accession>
<keyword evidence="6" id="KW-0482">Metalloprotease</keyword>
<evidence type="ECO:0000256" key="6">
    <source>
        <dbReference type="ARBA" id="ARBA00023049"/>
    </source>
</evidence>
<evidence type="ECO:0000256" key="4">
    <source>
        <dbReference type="ARBA" id="ARBA00022801"/>
    </source>
</evidence>
<dbReference type="Gene3D" id="3.40.630.10">
    <property type="entry name" value="Zn peptidases"/>
    <property type="match status" value="1"/>
</dbReference>
<evidence type="ECO:0000256" key="2">
    <source>
        <dbReference type="ARBA" id="ARBA00005988"/>
    </source>
</evidence>
<keyword evidence="5" id="KW-0862">Zinc</keyword>
<dbReference type="RefSeq" id="WP_309480722.1">
    <property type="nucleotide sequence ID" value="NZ_CP133720.1"/>
</dbReference>
<evidence type="ECO:0000256" key="3">
    <source>
        <dbReference type="ARBA" id="ARBA00022670"/>
    </source>
</evidence>
<protein>
    <submittedName>
        <fullName evidence="10">M14 family zinc carboxypeptidase</fullName>
    </submittedName>
</protein>
<dbReference type="EMBL" id="CP133720">
    <property type="protein sequence ID" value="WMW79223.1"/>
    <property type="molecule type" value="Genomic_DNA"/>
</dbReference>
<dbReference type="PANTHER" id="PTHR11705:SF143">
    <property type="entry name" value="SLL0236 PROTEIN"/>
    <property type="match status" value="1"/>
</dbReference>
<evidence type="ECO:0000256" key="5">
    <source>
        <dbReference type="ARBA" id="ARBA00022833"/>
    </source>
</evidence>
<feature type="chain" id="PRO_5045427102" evidence="8">
    <location>
        <begin position="46"/>
        <end position="582"/>
    </location>
</feature>
<dbReference type="PANTHER" id="PTHR11705">
    <property type="entry name" value="PROTEASE FAMILY M14 CARBOXYPEPTIDASE A,B"/>
    <property type="match status" value="1"/>
</dbReference>
<evidence type="ECO:0000313" key="10">
    <source>
        <dbReference type="EMBL" id="WMW79223.1"/>
    </source>
</evidence>
<name>A0ABY9RDA4_9BURK</name>